<evidence type="ECO:0000256" key="1">
    <source>
        <dbReference type="ARBA" id="ARBA00022741"/>
    </source>
</evidence>
<evidence type="ECO:0000313" key="5">
    <source>
        <dbReference type="EMBL" id="MQL83477.1"/>
    </source>
</evidence>
<dbReference type="GO" id="GO:0005524">
    <property type="term" value="F:ATP binding"/>
    <property type="evidence" value="ECO:0007669"/>
    <property type="project" value="UniProtKB-KW"/>
</dbReference>
<dbReference type="PROSITE" id="PS51844">
    <property type="entry name" value="SH3_LIKE"/>
    <property type="match status" value="1"/>
</dbReference>
<gene>
    <name evidence="5" type="ORF">Taro_015959</name>
</gene>
<protein>
    <recommendedName>
        <fullName evidence="4">Myosin N-terminal SH3-like domain-containing protein</fullName>
    </recommendedName>
</protein>
<feature type="domain" description="Myosin N-terminal SH3-like" evidence="4">
    <location>
        <begin position="76"/>
        <end position="119"/>
    </location>
</feature>
<evidence type="ECO:0000259" key="4">
    <source>
        <dbReference type="PROSITE" id="PS51844"/>
    </source>
</evidence>
<keyword evidence="1" id="KW-0547">Nucleotide-binding</keyword>
<dbReference type="OrthoDB" id="6108017at2759"/>
<sequence>SHLLAGGRTPPERPRHAPSTSLPPHAPPASPLYALVCCPHAVAVSCFRSTVTVLPTANLLHPGSSKDGQASSVNIIVGSHVWVEDPTLAWIDGQVTQINGDQVEVQMDNAKKVKFHHLL</sequence>
<name>A0A843UMA6_COLES</name>
<evidence type="ECO:0000313" key="6">
    <source>
        <dbReference type="Proteomes" id="UP000652761"/>
    </source>
</evidence>
<feature type="non-terminal residue" evidence="5">
    <location>
        <position position="119"/>
    </location>
</feature>
<feature type="region of interest" description="Disordered" evidence="3">
    <location>
        <begin position="1"/>
        <end position="25"/>
    </location>
</feature>
<comment type="caution">
    <text evidence="5">The sequence shown here is derived from an EMBL/GenBank/DDBJ whole genome shotgun (WGS) entry which is preliminary data.</text>
</comment>
<dbReference type="AlphaFoldDB" id="A0A843UMA6"/>
<dbReference type="Proteomes" id="UP000652761">
    <property type="component" value="Unassembled WGS sequence"/>
</dbReference>
<dbReference type="SUPFAM" id="SSF50084">
    <property type="entry name" value="Myosin S1 fragment, N-terminal domain"/>
    <property type="match status" value="1"/>
</dbReference>
<evidence type="ECO:0000256" key="3">
    <source>
        <dbReference type="SAM" id="MobiDB-lite"/>
    </source>
</evidence>
<dbReference type="GO" id="GO:0016459">
    <property type="term" value="C:myosin complex"/>
    <property type="evidence" value="ECO:0007669"/>
    <property type="project" value="InterPro"/>
</dbReference>
<dbReference type="Pfam" id="PF02736">
    <property type="entry name" value="Myosin_N"/>
    <property type="match status" value="1"/>
</dbReference>
<organism evidence="5 6">
    <name type="scientific">Colocasia esculenta</name>
    <name type="common">Wild taro</name>
    <name type="synonym">Arum esculentum</name>
    <dbReference type="NCBI Taxonomy" id="4460"/>
    <lineage>
        <taxon>Eukaryota</taxon>
        <taxon>Viridiplantae</taxon>
        <taxon>Streptophyta</taxon>
        <taxon>Embryophyta</taxon>
        <taxon>Tracheophyta</taxon>
        <taxon>Spermatophyta</taxon>
        <taxon>Magnoliopsida</taxon>
        <taxon>Liliopsida</taxon>
        <taxon>Araceae</taxon>
        <taxon>Aroideae</taxon>
        <taxon>Colocasieae</taxon>
        <taxon>Colocasia</taxon>
    </lineage>
</organism>
<accession>A0A843UMA6</accession>
<dbReference type="Gene3D" id="2.30.30.360">
    <property type="entry name" value="Myosin S1 fragment, N-terminal"/>
    <property type="match status" value="1"/>
</dbReference>
<feature type="non-terminal residue" evidence="5">
    <location>
        <position position="1"/>
    </location>
</feature>
<dbReference type="InterPro" id="IPR008989">
    <property type="entry name" value="Myosin_S1_N"/>
</dbReference>
<evidence type="ECO:0000256" key="2">
    <source>
        <dbReference type="ARBA" id="ARBA00022840"/>
    </source>
</evidence>
<reference evidence="5" key="1">
    <citation type="submission" date="2017-07" db="EMBL/GenBank/DDBJ databases">
        <title>Taro Niue Genome Assembly and Annotation.</title>
        <authorList>
            <person name="Atibalentja N."/>
            <person name="Keating K."/>
            <person name="Fields C.J."/>
        </authorList>
    </citation>
    <scope>NUCLEOTIDE SEQUENCE</scope>
    <source>
        <strain evidence="5">Niue_2</strain>
        <tissue evidence="5">Leaf</tissue>
    </source>
</reference>
<dbReference type="GO" id="GO:0051015">
    <property type="term" value="F:actin filament binding"/>
    <property type="evidence" value="ECO:0007669"/>
    <property type="project" value="InterPro"/>
</dbReference>
<proteinExistence type="predicted"/>
<dbReference type="InterPro" id="IPR004009">
    <property type="entry name" value="SH3_Myosin"/>
</dbReference>
<dbReference type="GO" id="GO:0003774">
    <property type="term" value="F:cytoskeletal motor activity"/>
    <property type="evidence" value="ECO:0007669"/>
    <property type="project" value="InterPro"/>
</dbReference>
<keyword evidence="2" id="KW-0067">ATP-binding</keyword>
<dbReference type="EMBL" id="NMUH01000697">
    <property type="protein sequence ID" value="MQL83477.1"/>
    <property type="molecule type" value="Genomic_DNA"/>
</dbReference>
<keyword evidence="6" id="KW-1185">Reference proteome</keyword>